<organism evidence="3 4">
    <name type="scientific">Chitinophaga ginsengisegetis</name>
    <dbReference type="NCBI Taxonomy" id="393003"/>
    <lineage>
        <taxon>Bacteria</taxon>
        <taxon>Pseudomonadati</taxon>
        <taxon>Bacteroidota</taxon>
        <taxon>Chitinophagia</taxon>
        <taxon>Chitinophagales</taxon>
        <taxon>Chitinophagaceae</taxon>
        <taxon>Chitinophaga</taxon>
    </lineage>
</organism>
<dbReference type="InterPro" id="IPR008333">
    <property type="entry name" value="Cbr1-like_FAD-bd_dom"/>
</dbReference>
<dbReference type="SUPFAM" id="SSF52343">
    <property type="entry name" value="Ferredoxin reductase-like, C-terminal NADP-linked domain"/>
    <property type="match status" value="1"/>
</dbReference>
<dbReference type="PROSITE" id="PS51085">
    <property type="entry name" value="2FE2S_FER_2"/>
    <property type="match status" value="1"/>
</dbReference>
<evidence type="ECO:0000313" key="4">
    <source>
        <dbReference type="Proteomes" id="UP000190166"/>
    </source>
</evidence>
<dbReference type="Pfam" id="PF00175">
    <property type="entry name" value="NAD_binding_1"/>
    <property type="match status" value="1"/>
</dbReference>
<dbReference type="Gene3D" id="3.40.50.80">
    <property type="entry name" value="Nucleotide-binding domain of ferredoxin-NADP reductase (FNR) module"/>
    <property type="match status" value="1"/>
</dbReference>
<dbReference type="InterPro" id="IPR036010">
    <property type="entry name" value="2Fe-2S_ferredoxin-like_sf"/>
</dbReference>
<evidence type="ECO:0000259" key="2">
    <source>
        <dbReference type="PROSITE" id="PS51384"/>
    </source>
</evidence>
<dbReference type="PANTHER" id="PTHR47354">
    <property type="entry name" value="NADH OXIDOREDUCTASE HCR"/>
    <property type="match status" value="1"/>
</dbReference>
<dbReference type="InterPro" id="IPR001709">
    <property type="entry name" value="Flavoprot_Pyr_Nucl_cyt_Rdtase"/>
</dbReference>
<dbReference type="PRINTS" id="PR00371">
    <property type="entry name" value="FPNCR"/>
</dbReference>
<dbReference type="RefSeq" id="WP_079472452.1">
    <property type="nucleotide sequence ID" value="NZ_FUZZ01000004.1"/>
</dbReference>
<dbReference type="Pfam" id="PF00111">
    <property type="entry name" value="Fer2"/>
    <property type="match status" value="1"/>
</dbReference>
<evidence type="ECO:0000259" key="1">
    <source>
        <dbReference type="PROSITE" id="PS51085"/>
    </source>
</evidence>
<feature type="domain" description="2Fe-2S ferredoxin-type" evidence="1">
    <location>
        <begin position="259"/>
        <end position="347"/>
    </location>
</feature>
<dbReference type="InterPro" id="IPR012675">
    <property type="entry name" value="Beta-grasp_dom_sf"/>
</dbReference>
<dbReference type="Proteomes" id="UP000190166">
    <property type="component" value="Unassembled WGS sequence"/>
</dbReference>
<dbReference type="InterPro" id="IPR017927">
    <property type="entry name" value="FAD-bd_FR_type"/>
</dbReference>
<dbReference type="PRINTS" id="PR00410">
    <property type="entry name" value="PHEHYDRXLASE"/>
</dbReference>
<dbReference type="PROSITE" id="PS00197">
    <property type="entry name" value="2FE2S_FER_1"/>
    <property type="match status" value="1"/>
</dbReference>
<dbReference type="GO" id="GO:0016491">
    <property type="term" value="F:oxidoreductase activity"/>
    <property type="evidence" value="ECO:0007669"/>
    <property type="project" value="InterPro"/>
</dbReference>
<dbReference type="InterPro" id="IPR017938">
    <property type="entry name" value="Riboflavin_synthase-like_b-brl"/>
</dbReference>
<dbReference type="CDD" id="cd00207">
    <property type="entry name" value="fer2"/>
    <property type="match status" value="1"/>
</dbReference>
<dbReference type="InterPro" id="IPR050415">
    <property type="entry name" value="MRET"/>
</dbReference>
<sequence length="347" mass="38174">MNNVQIWRTTGITRETASTVTIQFDTGGQPFIYKPGQFINITLTINGGAVTRSYSLSSVYGRDKQPAITVKRVAGGIMSNYIADKASAITHWSVSGPYGSFTPAHNTHQAKHLVLLAGGSGITPLYAIARSVIGQSPDTRVTLIYASRTPDEIIFRNDIALWQEHYRERINVHHVISVYEEVASPDFIKGRLGKLITRKLIQQAVGDPLDAVHYFICGPTGLMKMQHEMLEALQVPAEHIFMEWFSPEPVKEEEVVPAQEVLLHFYEQCNLLEVAAGKTILEAALEDRIPLPYSCKGGTCGICAAKVTAGKVKMLGNYALRQQEVDEGMVLLCQSFPLTGDVTVEIG</sequence>
<protein>
    <submittedName>
        <fullName evidence="3">Ring-1,2-phenylacetyl-CoA epoxidase subunit PaaE</fullName>
    </submittedName>
</protein>
<dbReference type="InterPro" id="IPR039261">
    <property type="entry name" value="FNR_nucleotide-bd"/>
</dbReference>
<dbReference type="EMBL" id="FUZZ01000004">
    <property type="protein sequence ID" value="SKD09313.1"/>
    <property type="molecule type" value="Genomic_DNA"/>
</dbReference>
<dbReference type="SUPFAM" id="SSF54292">
    <property type="entry name" value="2Fe-2S ferredoxin-like"/>
    <property type="match status" value="1"/>
</dbReference>
<dbReference type="Pfam" id="PF00970">
    <property type="entry name" value="FAD_binding_6"/>
    <property type="match status" value="1"/>
</dbReference>
<dbReference type="InterPro" id="IPR006058">
    <property type="entry name" value="2Fe2S_fd_BS"/>
</dbReference>
<dbReference type="AlphaFoldDB" id="A0A1T5P9P1"/>
<dbReference type="CDD" id="cd06214">
    <property type="entry name" value="PA_degradation_oxidoreductase_like"/>
    <property type="match status" value="1"/>
</dbReference>
<gene>
    <name evidence="3" type="ORF">SAMN05660461_5197</name>
</gene>
<dbReference type="Gene3D" id="2.40.30.10">
    <property type="entry name" value="Translation factors"/>
    <property type="match status" value="1"/>
</dbReference>
<dbReference type="InterPro" id="IPR001433">
    <property type="entry name" value="OxRdtase_FAD/NAD-bd"/>
</dbReference>
<feature type="domain" description="FAD-binding FR-type" evidence="2">
    <location>
        <begin position="2"/>
        <end position="104"/>
    </location>
</feature>
<name>A0A1T5P9P1_9BACT</name>
<dbReference type="STRING" id="393003.SAMN05660461_5197"/>
<dbReference type="PROSITE" id="PS51384">
    <property type="entry name" value="FAD_FR"/>
    <property type="match status" value="1"/>
</dbReference>
<evidence type="ECO:0000313" key="3">
    <source>
        <dbReference type="EMBL" id="SKD09313.1"/>
    </source>
</evidence>
<dbReference type="InterPro" id="IPR001041">
    <property type="entry name" value="2Fe-2S_ferredoxin-type"/>
</dbReference>
<keyword evidence="4" id="KW-1185">Reference proteome</keyword>
<dbReference type="PANTHER" id="PTHR47354:SF5">
    <property type="entry name" value="PROTEIN RFBI"/>
    <property type="match status" value="1"/>
</dbReference>
<dbReference type="Gene3D" id="3.10.20.30">
    <property type="match status" value="1"/>
</dbReference>
<dbReference type="GO" id="GO:0051537">
    <property type="term" value="F:2 iron, 2 sulfur cluster binding"/>
    <property type="evidence" value="ECO:0007669"/>
    <property type="project" value="InterPro"/>
</dbReference>
<reference evidence="3 4" key="1">
    <citation type="submission" date="2017-02" db="EMBL/GenBank/DDBJ databases">
        <authorList>
            <person name="Peterson S.W."/>
        </authorList>
    </citation>
    <scope>NUCLEOTIDE SEQUENCE [LARGE SCALE GENOMIC DNA]</scope>
    <source>
        <strain evidence="3 4">DSM 18108</strain>
    </source>
</reference>
<accession>A0A1T5P9P1</accession>
<dbReference type="SUPFAM" id="SSF63380">
    <property type="entry name" value="Riboflavin synthase domain-like"/>
    <property type="match status" value="1"/>
</dbReference>
<proteinExistence type="predicted"/>